<name>A0A285T0Y1_9RHOB</name>
<accession>A0A285T0Y1</accession>
<proteinExistence type="predicted"/>
<reference evidence="2" key="1">
    <citation type="submission" date="2017-08" db="EMBL/GenBank/DDBJ databases">
        <authorList>
            <person name="Varghese N."/>
            <person name="Submissions S."/>
        </authorList>
    </citation>
    <scope>NUCLEOTIDE SEQUENCE [LARGE SCALE GENOMIC DNA]</scope>
    <source>
        <strain evidence="2">JA276</strain>
    </source>
</reference>
<sequence length="38" mass="4425">MKKPFPRERLTFRLDMLAKETFDANDGIFPRQLGLSKG</sequence>
<evidence type="ECO:0000313" key="1">
    <source>
        <dbReference type="EMBL" id="SOC14834.1"/>
    </source>
</evidence>
<gene>
    <name evidence="1" type="ORF">SAMN05877831_11282</name>
</gene>
<protein>
    <submittedName>
        <fullName evidence="1">Uncharacterized protein</fullName>
    </submittedName>
</protein>
<organism evidence="1 2">
    <name type="scientific">Rhodobacter maris</name>
    <dbReference type="NCBI Taxonomy" id="446682"/>
    <lineage>
        <taxon>Bacteria</taxon>
        <taxon>Pseudomonadati</taxon>
        <taxon>Pseudomonadota</taxon>
        <taxon>Alphaproteobacteria</taxon>
        <taxon>Rhodobacterales</taxon>
        <taxon>Rhodobacter group</taxon>
        <taxon>Rhodobacter</taxon>
    </lineage>
</organism>
<keyword evidence="2" id="KW-1185">Reference proteome</keyword>
<dbReference type="AlphaFoldDB" id="A0A285T0Y1"/>
<dbReference type="EMBL" id="OBMT01000012">
    <property type="protein sequence ID" value="SOC14834.1"/>
    <property type="molecule type" value="Genomic_DNA"/>
</dbReference>
<dbReference type="Proteomes" id="UP000219111">
    <property type="component" value="Unassembled WGS sequence"/>
</dbReference>
<evidence type="ECO:0000313" key="2">
    <source>
        <dbReference type="Proteomes" id="UP000219111"/>
    </source>
</evidence>